<dbReference type="PANTHER" id="PTHR23417:SF16">
    <property type="entry name" value="TRNA (GUANINE-N(7)-)-METHYLTRANSFERASE"/>
    <property type="match status" value="1"/>
</dbReference>
<dbReference type="EC" id="2.1.1.33" evidence="2"/>
<comment type="catalytic activity">
    <reaction evidence="1">
        <text>guanosine(46) in tRNA + S-adenosyl-L-methionine = N(7)-methylguanosine(46) in tRNA + S-adenosyl-L-homocysteine</text>
        <dbReference type="Rhea" id="RHEA:42708"/>
        <dbReference type="Rhea" id="RHEA-COMP:10188"/>
        <dbReference type="Rhea" id="RHEA-COMP:10189"/>
        <dbReference type="ChEBI" id="CHEBI:57856"/>
        <dbReference type="ChEBI" id="CHEBI:59789"/>
        <dbReference type="ChEBI" id="CHEBI:74269"/>
        <dbReference type="ChEBI" id="CHEBI:74480"/>
        <dbReference type="EC" id="2.1.1.33"/>
    </reaction>
</comment>
<organism evidence="7 8">
    <name type="scientific">Dictyostelium purpureum</name>
    <name type="common">Slime mold</name>
    <dbReference type="NCBI Taxonomy" id="5786"/>
    <lineage>
        <taxon>Eukaryota</taxon>
        <taxon>Amoebozoa</taxon>
        <taxon>Evosea</taxon>
        <taxon>Eumycetozoa</taxon>
        <taxon>Dictyostelia</taxon>
        <taxon>Dictyosteliales</taxon>
        <taxon>Dictyosteliaceae</taxon>
        <taxon>Dictyostelium</taxon>
    </lineage>
</organism>
<dbReference type="eggNOG" id="KOG3115">
    <property type="taxonomic scope" value="Eukaryota"/>
</dbReference>
<dbReference type="GO" id="GO:0030488">
    <property type="term" value="P:tRNA methylation"/>
    <property type="evidence" value="ECO:0000318"/>
    <property type="project" value="GO_Central"/>
</dbReference>
<dbReference type="Proteomes" id="UP000001064">
    <property type="component" value="Unassembled WGS sequence"/>
</dbReference>
<protein>
    <recommendedName>
        <fullName evidence="2">tRNA (guanine(46)-N(7))-methyltransferase</fullName>
        <ecNumber evidence="2">2.1.1.33</ecNumber>
    </recommendedName>
</protein>
<reference evidence="8" key="1">
    <citation type="journal article" date="2011" name="Genome Biol.">
        <title>Comparative genomics of the social amoebae Dictyostelium discoideum and Dictyostelium purpureum.</title>
        <authorList>
            <consortium name="US DOE Joint Genome Institute (JGI-PGF)"/>
            <person name="Sucgang R."/>
            <person name="Kuo A."/>
            <person name="Tian X."/>
            <person name="Salerno W."/>
            <person name="Parikh A."/>
            <person name="Feasley C.L."/>
            <person name="Dalin E."/>
            <person name="Tu H."/>
            <person name="Huang E."/>
            <person name="Barry K."/>
            <person name="Lindquist E."/>
            <person name="Shapiro H."/>
            <person name="Bruce D."/>
            <person name="Schmutz J."/>
            <person name="Salamov A."/>
            <person name="Fey P."/>
            <person name="Gaudet P."/>
            <person name="Anjard C."/>
            <person name="Babu M.M."/>
            <person name="Basu S."/>
            <person name="Bushmanova Y."/>
            <person name="van der Wel H."/>
            <person name="Katoh-Kurasawa M."/>
            <person name="Dinh C."/>
            <person name="Coutinho P.M."/>
            <person name="Saito T."/>
            <person name="Elias M."/>
            <person name="Schaap P."/>
            <person name="Kay R.R."/>
            <person name="Henrissat B."/>
            <person name="Eichinger L."/>
            <person name="Rivero F."/>
            <person name="Putnam N.H."/>
            <person name="West C.M."/>
            <person name="Loomis W.F."/>
            <person name="Chisholm R.L."/>
            <person name="Shaulsky G."/>
            <person name="Strassmann J.E."/>
            <person name="Queller D.C."/>
            <person name="Kuspa A."/>
            <person name="Grigoriev I.V."/>
        </authorList>
    </citation>
    <scope>NUCLEOTIDE SEQUENCE [LARGE SCALE GENOMIC DNA]</scope>
    <source>
        <strain evidence="8">QSDP1</strain>
    </source>
</reference>
<dbReference type="InParanoid" id="F1A5V7"/>
<dbReference type="GO" id="GO:0043527">
    <property type="term" value="C:tRNA methyltransferase complex"/>
    <property type="evidence" value="ECO:0000318"/>
    <property type="project" value="GO_Central"/>
</dbReference>
<keyword evidence="8" id="KW-1185">Reference proteome</keyword>
<dbReference type="SUPFAM" id="SSF53335">
    <property type="entry name" value="S-adenosyl-L-methionine-dependent methyltransferases"/>
    <property type="match status" value="1"/>
</dbReference>
<dbReference type="GO" id="GO:0036265">
    <property type="term" value="P:RNA (guanine-N7)-methylation"/>
    <property type="evidence" value="ECO:0000318"/>
    <property type="project" value="GO_Central"/>
</dbReference>
<evidence type="ECO:0000256" key="2">
    <source>
        <dbReference type="ARBA" id="ARBA00011977"/>
    </source>
</evidence>
<keyword evidence="4" id="KW-0808">Transferase</keyword>
<dbReference type="KEGG" id="dpp:DICPUDRAFT_85484"/>
<dbReference type="EMBL" id="GL871642">
    <property type="protein sequence ID" value="EGC28423.1"/>
    <property type="molecule type" value="Genomic_DNA"/>
</dbReference>
<gene>
    <name evidence="7" type="ORF">DICPUDRAFT_85484</name>
</gene>
<dbReference type="AlphaFoldDB" id="F1A5V7"/>
<accession>F1A5V7</accession>
<evidence type="ECO:0000313" key="8">
    <source>
        <dbReference type="Proteomes" id="UP000001064"/>
    </source>
</evidence>
<keyword evidence="3" id="KW-0489">Methyltransferase</keyword>
<dbReference type="InterPro" id="IPR029063">
    <property type="entry name" value="SAM-dependent_MTases_sf"/>
</dbReference>
<dbReference type="Gene3D" id="3.40.50.150">
    <property type="entry name" value="Vaccinia Virus protein VP39"/>
    <property type="match status" value="1"/>
</dbReference>
<dbReference type="InterPro" id="IPR003358">
    <property type="entry name" value="tRNA_(Gua-N-7)_MeTrfase_Trmb"/>
</dbReference>
<evidence type="ECO:0000256" key="5">
    <source>
        <dbReference type="ARBA" id="ARBA00022691"/>
    </source>
</evidence>
<dbReference type="Pfam" id="PF02390">
    <property type="entry name" value="Methyltransf_4"/>
    <property type="match status" value="1"/>
</dbReference>
<sequence length="289" mass="34089">MNSLARIKNFRNPLQYTLLRRTFVTEFDINFLKNEIKNNSNQINNLNILNYKSQIIKKPKKLRPHINPFSVKEIIKIPKWDQIYSNLKLPFHIDLGCGQGEMLLERSLLQKDKNMLGIDMRDVYIDIAKNKQFIKENNTINTTTTTNNNNNNNNINNNNNNNNLHYIIANINLNIKNINLSLPKDSIKEISIFFPDPCFKKSHHKRRLINKALVKDLYESTADDVVIYIQTDQQELGLDIQQHFISSNLFIQQNIDSLVWNNLFPKSKYQRLFSQDPQRYVFIKKIEPK</sequence>
<dbReference type="RefSeq" id="XP_003295050.1">
    <property type="nucleotide sequence ID" value="XM_003295002.1"/>
</dbReference>
<evidence type="ECO:0000313" key="7">
    <source>
        <dbReference type="EMBL" id="EGC28423.1"/>
    </source>
</evidence>
<keyword evidence="6" id="KW-0819">tRNA processing</keyword>
<dbReference type="GeneID" id="10511003"/>
<keyword evidence="5" id="KW-0949">S-adenosyl-L-methionine</keyword>
<evidence type="ECO:0000256" key="4">
    <source>
        <dbReference type="ARBA" id="ARBA00022679"/>
    </source>
</evidence>
<dbReference type="GO" id="GO:0008176">
    <property type="term" value="F:tRNA (guanine(46)-N7)-methyltransferase activity"/>
    <property type="evidence" value="ECO:0000318"/>
    <property type="project" value="GO_Central"/>
</dbReference>
<proteinExistence type="predicted"/>
<dbReference type="STRING" id="5786.F1A5V7"/>
<dbReference type="PROSITE" id="PS51625">
    <property type="entry name" value="SAM_MT_TRMB"/>
    <property type="match status" value="1"/>
</dbReference>
<name>F1A5V7_DICPU</name>
<evidence type="ECO:0000256" key="1">
    <source>
        <dbReference type="ARBA" id="ARBA00000142"/>
    </source>
</evidence>
<evidence type="ECO:0000256" key="6">
    <source>
        <dbReference type="ARBA" id="ARBA00022694"/>
    </source>
</evidence>
<dbReference type="OMA" id="HYIIANI"/>
<dbReference type="PANTHER" id="PTHR23417">
    <property type="entry name" value="3-DEOXY-D-MANNO-OCTULOSONIC-ACID TRANSFERASE/TRNA GUANINE-N 7 - -METHYLTRANSFERASE"/>
    <property type="match status" value="1"/>
</dbReference>
<dbReference type="OrthoDB" id="47276at2759"/>
<evidence type="ECO:0000256" key="3">
    <source>
        <dbReference type="ARBA" id="ARBA00022603"/>
    </source>
</evidence>
<dbReference type="VEuPathDB" id="AmoebaDB:DICPUDRAFT_85484"/>